<evidence type="ECO:0000256" key="3">
    <source>
        <dbReference type="SAM" id="Phobius"/>
    </source>
</evidence>
<dbReference type="Pfam" id="PF00106">
    <property type="entry name" value="adh_short"/>
    <property type="match status" value="2"/>
</dbReference>
<dbReference type="GO" id="GO:0005783">
    <property type="term" value="C:endoplasmic reticulum"/>
    <property type="evidence" value="ECO:0007669"/>
    <property type="project" value="TreeGrafter"/>
</dbReference>
<organism evidence="4 5">
    <name type="scientific">Vitis rotundifolia</name>
    <name type="common">Muscadine grape</name>
    <dbReference type="NCBI Taxonomy" id="103349"/>
    <lineage>
        <taxon>Eukaryota</taxon>
        <taxon>Viridiplantae</taxon>
        <taxon>Streptophyta</taxon>
        <taxon>Embryophyta</taxon>
        <taxon>Tracheophyta</taxon>
        <taxon>Spermatophyta</taxon>
        <taxon>Magnoliopsida</taxon>
        <taxon>eudicotyledons</taxon>
        <taxon>Gunneridae</taxon>
        <taxon>Pentapetalae</taxon>
        <taxon>rosids</taxon>
        <taxon>Vitales</taxon>
        <taxon>Vitaceae</taxon>
        <taxon>Viteae</taxon>
        <taxon>Vitis</taxon>
    </lineage>
</organism>
<keyword evidence="3" id="KW-0812">Transmembrane</keyword>
<gene>
    <name evidence="4" type="ORF">PVL29_000633</name>
</gene>
<sequence length="499" mass="55399">MELPDFVLMAASIVGFIAICKPLVGLVKWVWAMFLRPPKNLKEYGSWALVTGSTDGIGKAMAFELASKGLSLVLVGRNPSKLKAVSNEIRERHGEQVEVKSIVIDFAKFSGEEIAAFIKEGIEGIDVGVLINNVGLTYPYARFFHEVDLELMGSVMRVNIEGATWVTRSVLPGMLEKKKGAIINICSGSVLLPSYPLVTLYVAAKAYIAMLSKSINLEYQQYGIDVQCQFPLLVATKMIFIKRSSFFVPSPETFSKASIRWFGYEHGKICSRQSIMNDKCRQSGMWLILRGQESKIHRASASDDPSTMELPDLVLMAASILGFIALCKTLVRLVRWAWTMFLRPPKDLKEYGSWALVTGSTDGIGKAMAFELASKGLSLVLVGRNPCKLEAVSNEIRKRHGEGVEVKNIVIDFAKLSEEEIARMIEEGIKGMDVGVLVNNVGLAYPYPRFFHESVLPGMLKKKKGAIINIGSASVLFQSYPLFTLYAATKAFHYLWQRR</sequence>
<dbReference type="SUPFAM" id="SSF51735">
    <property type="entry name" value="NAD(P)-binding Rossmann-fold domains"/>
    <property type="match status" value="2"/>
</dbReference>
<keyword evidence="3" id="KW-1133">Transmembrane helix</keyword>
<proteinExistence type="predicted"/>
<dbReference type="EMBL" id="JARBHA010000001">
    <property type="protein sequence ID" value="KAJ9708706.1"/>
    <property type="molecule type" value="Genomic_DNA"/>
</dbReference>
<dbReference type="InterPro" id="IPR036291">
    <property type="entry name" value="NAD(P)-bd_dom_sf"/>
</dbReference>
<evidence type="ECO:0000256" key="1">
    <source>
        <dbReference type="ARBA" id="ARBA00022857"/>
    </source>
</evidence>
<dbReference type="InterPro" id="IPR051019">
    <property type="entry name" value="VLCFA-Steroid_DH"/>
</dbReference>
<dbReference type="PANTHER" id="PTHR43899">
    <property type="entry name" value="RH59310P"/>
    <property type="match status" value="1"/>
</dbReference>
<keyword evidence="1" id="KW-0521">NADP</keyword>
<dbReference type="PANTHER" id="PTHR43899:SF25">
    <property type="entry name" value="ENOYL-(ACYL CARRIER) REDUCTASE"/>
    <property type="match status" value="1"/>
</dbReference>
<evidence type="ECO:0000313" key="5">
    <source>
        <dbReference type="Proteomes" id="UP001168098"/>
    </source>
</evidence>
<feature type="transmembrane region" description="Helical" evidence="3">
    <location>
        <begin position="6"/>
        <end position="31"/>
    </location>
</feature>
<keyword evidence="3" id="KW-0472">Membrane</keyword>
<feature type="transmembrane region" description="Helical" evidence="3">
    <location>
        <begin position="313"/>
        <end position="334"/>
    </location>
</feature>
<dbReference type="InterPro" id="IPR002347">
    <property type="entry name" value="SDR_fam"/>
</dbReference>
<keyword evidence="2" id="KW-0560">Oxidoreductase</keyword>
<dbReference type="AlphaFoldDB" id="A0AA39AJL4"/>
<reference evidence="4 5" key="1">
    <citation type="journal article" date="2023" name="BMC Biotechnol.">
        <title>Vitis rotundifolia cv Carlos genome sequencing.</title>
        <authorList>
            <person name="Huff M."/>
            <person name="Hulse-Kemp A."/>
            <person name="Scheffler B."/>
            <person name="Youngblood R."/>
            <person name="Simpson S."/>
            <person name="Babiker E."/>
            <person name="Staton M."/>
        </authorList>
    </citation>
    <scope>NUCLEOTIDE SEQUENCE [LARGE SCALE GENOMIC DNA]</scope>
    <source>
        <tissue evidence="4">Leaf</tissue>
    </source>
</reference>
<dbReference type="GO" id="GO:0045703">
    <property type="term" value="F:ketoreductase activity"/>
    <property type="evidence" value="ECO:0007669"/>
    <property type="project" value="TreeGrafter"/>
</dbReference>
<dbReference type="PRINTS" id="PR00081">
    <property type="entry name" value="GDHRDH"/>
</dbReference>
<dbReference type="Gene3D" id="3.40.50.720">
    <property type="entry name" value="NAD(P)-binding Rossmann-like Domain"/>
    <property type="match status" value="2"/>
</dbReference>
<dbReference type="FunFam" id="3.40.50.720:FF:000137">
    <property type="entry name" value="Hydroxysteroid (17-beta) dehydrogenase 3"/>
    <property type="match status" value="1"/>
</dbReference>
<evidence type="ECO:0000256" key="2">
    <source>
        <dbReference type="ARBA" id="ARBA00023002"/>
    </source>
</evidence>
<accession>A0AA39AJL4</accession>
<evidence type="ECO:0000313" key="4">
    <source>
        <dbReference type="EMBL" id="KAJ9708706.1"/>
    </source>
</evidence>
<comment type="caution">
    <text evidence="4">The sequence shown here is derived from an EMBL/GenBank/DDBJ whole genome shotgun (WGS) entry which is preliminary data.</text>
</comment>
<feature type="transmembrane region" description="Helical" evidence="3">
    <location>
        <begin position="181"/>
        <end position="204"/>
    </location>
</feature>
<protein>
    <submittedName>
        <fullName evidence="4">Uncharacterized protein</fullName>
    </submittedName>
</protein>
<keyword evidence="5" id="KW-1185">Reference proteome</keyword>
<name>A0AA39AJL4_VITRO</name>
<dbReference type="Proteomes" id="UP001168098">
    <property type="component" value="Unassembled WGS sequence"/>
</dbReference>
<dbReference type="CDD" id="cd05356">
    <property type="entry name" value="17beta-HSD1_like_SDR_c"/>
    <property type="match status" value="1"/>
</dbReference>
<feature type="transmembrane region" description="Helical" evidence="3">
    <location>
        <begin position="466"/>
        <end position="488"/>
    </location>
</feature>